<evidence type="ECO:0000313" key="6">
    <source>
        <dbReference type="Proteomes" id="UP000615446"/>
    </source>
</evidence>
<dbReference type="InterPro" id="IPR013937">
    <property type="entry name" value="Sorting_nexin_C"/>
</dbReference>
<feature type="region of interest" description="Disordered" evidence="2">
    <location>
        <begin position="682"/>
        <end position="745"/>
    </location>
</feature>
<dbReference type="CDD" id="cd06093">
    <property type="entry name" value="PX_domain"/>
    <property type="match status" value="1"/>
</dbReference>
<feature type="region of interest" description="Disordered" evidence="2">
    <location>
        <begin position="936"/>
        <end position="957"/>
    </location>
</feature>
<feature type="region of interest" description="Disordered" evidence="2">
    <location>
        <begin position="989"/>
        <end position="1033"/>
    </location>
</feature>
<feature type="region of interest" description="Disordered" evidence="2">
    <location>
        <begin position="761"/>
        <end position="789"/>
    </location>
</feature>
<comment type="caution">
    <text evidence="5">The sequence shown here is derived from an EMBL/GenBank/DDBJ whole genome shotgun (WGS) entry which is preliminary data.</text>
</comment>
<dbReference type="SUPFAM" id="SSF64268">
    <property type="entry name" value="PX domain"/>
    <property type="match status" value="1"/>
</dbReference>
<feature type="compositionally biased region" description="Polar residues" evidence="2">
    <location>
        <begin position="995"/>
        <end position="1031"/>
    </location>
</feature>
<comment type="similarity">
    <text evidence="1">Belongs to the sorting nexin family.</text>
</comment>
<protein>
    <submittedName>
        <fullName evidence="5">Sorting nexin-13-like</fullName>
    </submittedName>
</protein>
<dbReference type="InterPro" id="IPR016137">
    <property type="entry name" value="RGS"/>
</dbReference>
<evidence type="ECO:0000313" key="5">
    <source>
        <dbReference type="EMBL" id="GET00831.1"/>
    </source>
</evidence>
<feature type="region of interest" description="Disordered" evidence="2">
    <location>
        <begin position="512"/>
        <end position="534"/>
    </location>
</feature>
<dbReference type="PROSITE" id="PS51207">
    <property type="entry name" value="PXA"/>
    <property type="match status" value="1"/>
</dbReference>
<evidence type="ECO:0000259" key="4">
    <source>
        <dbReference type="PROSITE" id="PS51207"/>
    </source>
</evidence>
<proteinExistence type="inferred from homology"/>
<dbReference type="OrthoDB" id="120967at2759"/>
<dbReference type="GO" id="GO:0035091">
    <property type="term" value="F:phosphatidylinositol binding"/>
    <property type="evidence" value="ECO:0007669"/>
    <property type="project" value="InterPro"/>
</dbReference>
<sequence length="1232" mass="139533">MTEVAKIRIVQLALNREYFKNHTCYSQDTIKVNFPRNFVIMNYLQFHNFLLFNLAFTYVNHCNMISESLSDHIDQNALIKNLDVINNQENELNKAPEVNNLQFEQIDHESDTSSEKQPDKTKSKTIDVTSTLQEKSIIFENVIQPTLSSSMGPVELFQYFVSSTPRMLFILYLLIIFTWSYLQRSPLLLLALGVAFGYLLRANTVTNEVKEKIVMVKDTNTSRYLSSEALKSAEKIKMTELAITTNIDKSLDKMFNYITRDIVDFYYSPINPNKCPDFSNQVRNAMNAMAMNLALCFQNLDKVELGIMSSFAISNTFIVHLREYRKFIVTNTPLSVYCNQNESSVLTQSTNREAQAQILRSVSHLMLARLLPSSEIDSHILMAFLSDLWANIIFQSTLNTICDPDWINRTIVEYLTDISPIDSIDEHDATLFHELANSIEAELAEKLEQPSDSSNIVNPVPTVPYESPDENWTSISSNSSTTSQQNQSLIESPTIMQKTDSKIEISNESTELVERNHAESKNETTITENVTSSVSPTISPNRLFLRTNKSLNLQNILNNRGETFAEFMAFLEERKSANLLRFWLQADSFRKIATHDEIDVSLIQEDALRIFKTYFGATATYPVVVVKEELVEQCNREILNAPTSSCFMMLQEYIFVVLESDYFDDFIKSMKTQGEDMSFLIKDEHLPDDNDKSNSLSEGTSIEGKSLNRSNPSAISSTSEFLENSSPGENGNFEHLQANPRRRSRSWSNGISVEALGELAKNISENPDANTKSHEVDGTTESNRELLHDQSKPLMMDLTGVRIRMTDVSDAPNKYIYSTKSLRYMIEVEQPGSTGWIMTRSYVDFEKMHHSLVQAFPKAEKVTMPRLMLKKSHEACEALERYLNILLSDVLLCESDALQKFMKRDGLPKNSEKPNLKKTRGLSLLSAKSMSMVNLLTNGSDSKNHHDKRSPSYDETFLPKKSSEVLREAAFKKISDFLPRISTDLSKIPEELHGKNSSSTTITQPSIETDNSTAWGSNRTTPTSTSGSDASSVVMVDAPSNRSSVVDNDGISDSEDINLISKHRVRPNKQLTGQDIDLLIDTIFALVEEIFDLSVKSQWHLRRTVLSVLREVVRRSYTQAIKTSFLMYIDTLSTEEKVTSIIDNFTSSFWPNGTWTGTSPTRTEEEKLKTKEEAKKLLLQKVVPSSIKQVMGSENSRIMIGRLVDGFLAEKEVVRGMGVNILESIIKLIISE</sequence>
<organism evidence="5 6">
    <name type="scientific">Rhizophagus clarus</name>
    <dbReference type="NCBI Taxonomy" id="94130"/>
    <lineage>
        <taxon>Eukaryota</taxon>
        <taxon>Fungi</taxon>
        <taxon>Fungi incertae sedis</taxon>
        <taxon>Mucoromycota</taxon>
        <taxon>Glomeromycotina</taxon>
        <taxon>Glomeromycetes</taxon>
        <taxon>Glomerales</taxon>
        <taxon>Glomeraceae</taxon>
        <taxon>Rhizophagus</taxon>
    </lineage>
</organism>
<feature type="compositionally biased region" description="Basic and acidic residues" evidence="2">
    <location>
        <begin position="682"/>
        <end position="692"/>
    </location>
</feature>
<dbReference type="Gene3D" id="3.30.1520.10">
    <property type="entry name" value="Phox-like domain"/>
    <property type="match status" value="1"/>
</dbReference>
<dbReference type="InterPro" id="IPR044926">
    <property type="entry name" value="RGS_subdomain_2"/>
</dbReference>
<dbReference type="Pfam" id="PF00615">
    <property type="entry name" value="RGS"/>
    <property type="match status" value="1"/>
</dbReference>
<reference evidence="5" key="1">
    <citation type="submission" date="2019-10" db="EMBL/GenBank/DDBJ databases">
        <title>Conservation and host-specific expression of non-tandemly repeated heterogenous ribosome RNA gene in arbuscular mycorrhizal fungi.</title>
        <authorList>
            <person name="Maeda T."/>
            <person name="Kobayashi Y."/>
            <person name="Nakagawa T."/>
            <person name="Ezawa T."/>
            <person name="Yamaguchi K."/>
            <person name="Bino T."/>
            <person name="Nishimoto Y."/>
            <person name="Shigenobu S."/>
            <person name="Kawaguchi M."/>
        </authorList>
    </citation>
    <scope>NUCLEOTIDE SEQUENCE</scope>
    <source>
        <strain evidence="5">HR1</strain>
    </source>
</reference>
<dbReference type="InterPro" id="IPR036871">
    <property type="entry name" value="PX_dom_sf"/>
</dbReference>
<name>A0A8H3MAF0_9GLOM</name>
<dbReference type="SMART" id="SM00313">
    <property type="entry name" value="PXA"/>
    <property type="match status" value="1"/>
</dbReference>
<dbReference type="InterPro" id="IPR001683">
    <property type="entry name" value="PX_dom"/>
</dbReference>
<feature type="domain" description="PXA" evidence="4">
    <location>
        <begin position="244"/>
        <end position="419"/>
    </location>
</feature>
<evidence type="ECO:0000259" key="3">
    <source>
        <dbReference type="PROSITE" id="PS50132"/>
    </source>
</evidence>
<dbReference type="SUPFAM" id="SSF48097">
    <property type="entry name" value="Regulator of G-protein signaling, RGS"/>
    <property type="match status" value="1"/>
</dbReference>
<feature type="region of interest" description="Disordered" evidence="2">
    <location>
        <begin position="463"/>
        <end position="489"/>
    </location>
</feature>
<feature type="domain" description="RGS" evidence="3">
    <location>
        <begin position="567"/>
        <end position="669"/>
    </location>
</feature>
<evidence type="ECO:0000256" key="1">
    <source>
        <dbReference type="ARBA" id="ARBA00010883"/>
    </source>
</evidence>
<evidence type="ECO:0000256" key="2">
    <source>
        <dbReference type="SAM" id="MobiDB-lite"/>
    </source>
</evidence>
<dbReference type="Gene3D" id="1.10.167.10">
    <property type="entry name" value="Regulator of G-protein Signalling 4, domain 2"/>
    <property type="match status" value="1"/>
</dbReference>
<dbReference type="Pfam" id="PF00787">
    <property type="entry name" value="PX"/>
    <property type="match status" value="1"/>
</dbReference>
<dbReference type="EMBL" id="BLAL01000295">
    <property type="protein sequence ID" value="GET00831.1"/>
    <property type="molecule type" value="Genomic_DNA"/>
</dbReference>
<dbReference type="PANTHER" id="PTHR22775:SF3">
    <property type="entry name" value="SORTING NEXIN-13"/>
    <property type="match status" value="1"/>
</dbReference>
<feature type="compositionally biased region" description="Basic and acidic residues" evidence="2">
    <location>
        <begin position="512"/>
        <end position="522"/>
    </location>
</feature>
<dbReference type="PANTHER" id="PTHR22775">
    <property type="entry name" value="SORTING NEXIN"/>
    <property type="match status" value="1"/>
</dbReference>
<dbReference type="AlphaFoldDB" id="A0A8H3MAF0"/>
<dbReference type="SMART" id="SM00315">
    <property type="entry name" value="RGS"/>
    <property type="match status" value="1"/>
</dbReference>
<feature type="compositionally biased region" description="Polar residues" evidence="2">
    <location>
        <begin position="523"/>
        <end position="534"/>
    </location>
</feature>
<gene>
    <name evidence="5" type="ORF">RCL2_002727500</name>
</gene>
<dbReference type="Pfam" id="PF02194">
    <property type="entry name" value="PXA"/>
    <property type="match status" value="1"/>
</dbReference>
<accession>A0A8H3MAF0</accession>
<dbReference type="InterPro" id="IPR036305">
    <property type="entry name" value="RGS_sf"/>
</dbReference>
<dbReference type="InterPro" id="IPR003114">
    <property type="entry name" value="Phox_assoc"/>
</dbReference>
<dbReference type="Proteomes" id="UP000615446">
    <property type="component" value="Unassembled WGS sequence"/>
</dbReference>
<feature type="compositionally biased region" description="Basic and acidic residues" evidence="2">
    <location>
        <begin position="771"/>
        <end position="789"/>
    </location>
</feature>
<feature type="compositionally biased region" description="Low complexity" evidence="2">
    <location>
        <begin position="471"/>
        <end position="488"/>
    </location>
</feature>
<dbReference type="Pfam" id="PF08628">
    <property type="entry name" value="Nexin_C"/>
    <property type="match status" value="1"/>
</dbReference>
<feature type="compositionally biased region" description="Polar residues" evidence="2">
    <location>
        <begin position="707"/>
        <end position="729"/>
    </location>
</feature>
<dbReference type="PROSITE" id="PS50132">
    <property type="entry name" value="RGS"/>
    <property type="match status" value="1"/>
</dbReference>